<dbReference type="Pfam" id="PF13912">
    <property type="entry name" value="zf-C2H2_6"/>
    <property type="match status" value="1"/>
</dbReference>
<dbReference type="FunFam" id="3.30.160.60:FF:000100">
    <property type="entry name" value="Zinc finger 45-like"/>
    <property type="match status" value="1"/>
</dbReference>
<dbReference type="PANTHER" id="PTHR24376:SF216">
    <property type="entry name" value="ZINC FINGER PROTEIN 420-LIKE"/>
    <property type="match status" value="1"/>
</dbReference>
<evidence type="ECO:0000313" key="14">
    <source>
        <dbReference type="Proteomes" id="UP000261520"/>
    </source>
</evidence>
<feature type="domain" description="C2H2-type" evidence="12">
    <location>
        <begin position="426"/>
        <end position="453"/>
    </location>
</feature>
<sequence length="542" mass="63298">PLLVLTHVSALCISFVQKPRRFGNMEESLRAPPDTPQQRMRKRRETFHCKDCGKFFTRAWALVQHLCTHPGEKAFRCDLCGSSFNSKGNLQKHQHMKHKCKGGKSKQMDTSNGLEKTEVANNKPKSKQDEKAADWILNEPEQSQKEASNNNTAKETEGADKLEPRRKDSAKKDSANNNLSCACCKCGRRFSNKTRLMTHLRFHEGKQIHRCLYCGNEFTSQSQLKIHERMHTGEKPYKCDHCPKLFYILAKLITHTRKFHKDLSRERYQCKYCKQKFLYKRFLTEHERTHKQDGDIPIEDPSEPSETPDQTTQVPNSNPKRQIQIHQLTHIGKEPFKCKYCAMDFCSETVLILHERSHTGEQPYKCDYCGRWFGILGNLYGHIRTQHPDKELPEKERPILSLLPSVLATPLLYLLHRLLAKFEKPYICEYCSKGFKTKHHLIEHRYIHIGKPFSCAVCGMGFVRKKKLEYHQKSHTGRDLFSCGECGYKFGSLQKLKTHKLKKHPDKAHISNDKYKCKYCDETYSHYCNLVKHMKEHNEKRS</sequence>
<dbReference type="Pfam" id="PF00096">
    <property type="entry name" value="zf-C2H2"/>
    <property type="match status" value="6"/>
</dbReference>
<evidence type="ECO:0000256" key="4">
    <source>
        <dbReference type="ARBA" id="ARBA00022737"/>
    </source>
</evidence>
<proteinExistence type="inferred from homology"/>
<evidence type="ECO:0000256" key="7">
    <source>
        <dbReference type="ARBA" id="ARBA00023015"/>
    </source>
</evidence>
<feature type="domain" description="C2H2-type" evidence="12">
    <location>
        <begin position="453"/>
        <end position="480"/>
    </location>
</feature>
<reference evidence="13" key="1">
    <citation type="submission" date="2025-08" db="UniProtKB">
        <authorList>
            <consortium name="Ensembl"/>
        </authorList>
    </citation>
    <scope>IDENTIFICATION</scope>
</reference>
<dbReference type="InterPro" id="IPR036236">
    <property type="entry name" value="Znf_C2H2_sf"/>
</dbReference>
<feature type="region of interest" description="Disordered" evidence="11">
    <location>
        <begin position="88"/>
        <end position="175"/>
    </location>
</feature>
<keyword evidence="7" id="KW-0805">Transcription regulation</keyword>
<name>A0A3B3ZVY5_9GOBI</name>
<keyword evidence="3" id="KW-0479">Metal-binding</keyword>
<feature type="region of interest" description="Disordered" evidence="11">
    <location>
        <begin position="290"/>
        <end position="319"/>
    </location>
</feature>
<feature type="domain" description="C2H2-type" evidence="12">
    <location>
        <begin position="209"/>
        <end position="236"/>
    </location>
</feature>
<keyword evidence="6" id="KW-0862">Zinc</keyword>
<reference evidence="13" key="2">
    <citation type="submission" date="2025-09" db="UniProtKB">
        <authorList>
            <consortium name="Ensembl"/>
        </authorList>
    </citation>
    <scope>IDENTIFICATION</scope>
</reference>
<dbReference type="SMART" id="SM00355">
    <property type="entry name" value="ZnF_C2H2"/>
    <property type="match status" value="12"/>
</dbReference>
<feature type="compositionally biased region" description="Polar residues" evidence="11">
    <location>
        <begin position="304"/>
        <end position="319"/>
    </location>
</feature>
<feature type="domain" description="C2H2-type" evidence="12">
    <location>
        <begin position="515"/>
        <end position="542"/>
    </location>
</feature>
<dbReference type="PROSITE" id="PS50157">
    <property type="entry name" value="ZINC_FINGER_C2H2_2"/>
    <property type="match status" value="12"/>
</dbReference>
<dbReference type="STRING" id="409849.ENSPMGP00000008882"/>
<comment type="subcellular location">
    <subcellularLocation>
        <location evidence="1">Nucleus</location>
    </subcellularLocation>
</comment>
<feature type="domain" description="C2H2-type" evidence="12">
    <location>
        <begin position="336"/>
        <end position="363"/>
    </location>
</feature>
<accession>A0A3B3ZVY5</accession>
<feature type="domain" description="C2H2-type" evidence="12">
    <location>
        <begin position="237"/>
        <end position="265"/>
    </location>
</feature>
<feature type="compositionally biased region" description="Basic and acidic residues" evidence="11">
    <location>
        <begin position="154"/>
        <end position="174"/>
    </location>
</feature>
<feature type="domain" description="C2H2-type" evidence="12">
    <location>
        <begin position="75"/>
        <end position="98"/>
    </location>
</feature>
<dbReference type="PROSITE" id="PS00028">
    <property type="entry name" value="ZINC_FINGER_C2H2_1"/>
    <property type="match status" value="12"/>
</dbReference>
<dbReference type="Proteomes" id="UP000261520">
    <property type="component" value="Unplaced"/>
</dbReference>
<dbReference type="GO" id="GO:0032502">
    <property type="term" value="P:developmental process"/>
    <property type="evidence" value="ECO:0007669"/>
    <property type="project" value="UniProtKB-ARBA"/>
</dbReference>
<evidence type="ECO:0000256" key="3">
    <source>
        <dbReference type="ARBA" id="ARBA00022723"/>
    </source>
</evidence>
<keyword evidence="5 10" id="KW-0863">Zinc-finger</keyword>
<evidence type="ECO:0000313" key="13">
    <source>
        <dbReference type="Ensembl" id="ENSPMGP00000008882.1"/>
    </source>
</evidence>
<keyword evidence="4" id="KW-0677">Repeat</keyword>
<feature type="domain" description="C2H2-type" evidence="12">
    <location>
        <begin position="268"/>
        <end position="295"/>
    </location>
</feature>
<evidence type="ECO:0000256" key="1">
    <source>
        <dbReference type="ARBA" id="ARBA00004123"/>
    </source>
</evidence>
<keyword evidence="14" id="KW-1185">Reference proteome</keyword>
<dbReference type="GO" id="GO:0008270">
    <property type="term" value="F:zinc ion binding"/>
    <property type="evidence" value="ECO:0007669"/>
    <property type="project" value="UniProtKB-KW"/>
</dbReference>
<keyword evidence="9" id="KW-0539">Nucleus</keyword>
<feature type="domain" description="C2H2-type" evidence="12">
    <location>
        <begin position="47"/>
        <end position="74"/>
    </location>
</feature>
<protein>
    <recommendedName>
        <fullName evidence="12">C2H2-type domain-containing protein</fullName>
    </recommendedName>
</protein>
<organism evidence="13 14">
    <name type="scientific">Periophthalmus magnuspinnatus</name>
    <dbReference type="NCBI Taxonomy" id="409849"/>
    <lineage>
        <taxon>Eukaryota</taxon>
        <taxon>Metazoa</taxon>
        <taxon>Chordata</taxon>
        <taxon>Craniata</taxon>
        <taxon>Vertebrata</taxon>
        <taxon>Euteleostomi</taxon>
        <taxon>Actinopterygii</taxon>
        <taxon>Neopterygii</taxon>
        <taxon>Teleostei</taxon>
        <taxon>Neoteleostei</taxon>
        <taxon>Acanthomorphata</taxon>
        <taxon>Gobiaria</taxon>
        <taxon>Gobiiformes</taxon>
        <taxon>Gobioidei</taxon>
        <taxon>Gobiidae</taxon>
        <taxon>Oxudercinae</taxon>
        <taxon>Periophthalmus</taxon>
    </lineage>
</organism>
<comment type="similarity">
    <text evidence="2">Belongs to the krueppel C2H2-type zinc-finger protein family.</text>
</comment>
<feature type="compositionally biased region" description="Basic residues" evidence="11">
    <location>
        <begin position="90"/>
        <end position="104"/>
    </location>
</feature>
<evidence type="ECO:0000256" key="11">
    <source>
        <dbReference type="SAM" id="MobiDB-lite"/>
    </source>
</evidence>
<dbReference type="Ensembl" id="ENSPMGT00000009455.1">
    <property type="protein sequence ID" value="ENSPMGP00000008882.1"/>
    <property type="gene ID" value="ENSPMGG00000007338.1"/>
</dbReference>
<keyword evidence="8" id="KW-0804">Transcription</keyword>
<feature type="domain" description="C2H2-type" evidence="12">
    <location>
        <begin position="481"/>
        <end position="509"/>
    </location>
</feature>
<dbReference type="PANTHER" id="PTHR24376">
    <property type="entry name" value="ZINC FINGER PROTEIN"/>
    <property type="match status" value="1"/>
</dbReference>
<evidence type="ECO:0000256" key="9">
    <source>
        <dbReference type="ARBA" id="ARBA00023242"/>
    </source>
</evidence>
<dbReference type="FunFam" id="3.30.160.60:FF:000193">
    <property type="entry name" value="Zinc finger protein 300"/>
    <property type="match status" value="1"/>
</dbReference>
<dbReference type="AlphaFoldDB" id="A0A3B3ZVY5"/>
<dbReference type="Gene3D" id="3.30.160.60">
    <property type="entry name" value="Classic Zinc Finger"/>
    <property type="match status" value="9"/>
</dbReference>
<dbReference type="SUPFAM" id="SSF57667">
    <property type="entry name" value="beta-beta-alpha zinc fingers"/>
    <property type="match status" value="5"/>
</dbReference>
<dbReference type="GO" id="GO:0005634">
    <property type="term" value="C:nucleus"/>
    <property type="evidence" value="ECO:0007669"/>
    <property type="project" value="UniProtKB-SubCell"/>
</dbReference>
<dbReference type="InterPro" id="IPR013087">
    <property type="entry name" value="Znf_C2H2_type"/>
</dbReference>
<evidence type="ECO:0000256" key="10">
    <source>
        <dbReference type="PROSITE-ProRule" id="PRU00042"/>
    </source>
</evidence>
<evidence type="ECO:0000256" key="2">
    <source>
        <dbReference type="ARBA" id="ARBA00006991"/>
    </source>
</evidence>
<dbReference type="GO" id="GO:0000978">
    <property type="term" value="F:RNA polymerase II cis-regulatory region sequence-specific DNA binding"/>
    <property type="evidence" value="ECO:0007669"/>
    <property type="project" value="TreeGrafter"/>
</dbReference>
<dbReference type="FunFam" id="3.30.160.60:FF:000446">
    <property type="entry name" value="Zinc finger protein"/>
    <property type="match status" value="2"/>
</dbReference>
<evidence type="ECO:0000259" key="12">
    <source>
        <dbReference type="PROSITE" id="PS50157"/>
    </source>
</evidence>
<dbReference type="FunFam" id="3.30.160.60:FF:000202">
    <property type="entry name" value="Zinc finger protein 574"/>
    <property type="match status" value="1"/>
</dbReference>
<feature type="domain" description="C2H2-type" evidence="12">
    <location>
        <begin position="179"/>
        <end position="208"/>
    </location>
</feature>
<feature type="domain" description="C2H2-type" evidence="12">
    <location>
        <begin position="364"/>
        <end position="392"/>
    </location>
</feature>
<evidence type="ECO:0000256" key="6">
    <source>
        <dbReference type="ARBA" id="ARBA00022833"/>
    </source>
</evidence>
<evidence type="ECO:0000256" key="8">
    <source>
        <dbReference type="ARBA" id="ARBA00023163"/>
    </source>
</evidence>
<evidence type="ECO:0000256" key="5">
    <source>
        <dbReference type="ARBA" id="ARBA00022771"/>
    </source>
</evidence>
<dbReference type="GO" id="GO:0001228">
    <property type="term" value="F:DNA-binding transcription activator activity, RNA polymerase II-specific"/>
    <property type="evidence" value="ECO:0007669"/>
    <property type="project" value="TreeGrafter"/>
</dbReference>